<dbReference type="InterPro" id="IPR050471">
    <property type="entry name" value="AB_hydrolase"/>
</dbReference>
<reference evidence="2 3" key="1">
    <citation type="submission" date="2019-03" db="EMBL/GenBank/DDBJ databases">
        <title>Genomic Encyclopedia of Archaeal and Bacterial Type Strains, Phase II (KMG-II): from individual species to whole genera.</title>
        <authorList>
            <person name="Goeker M."/>
        </authorList>
    </citation>
    <scope>NUCLEOTIDE SEQUENCE [LARGE SCALE GENOMIC DNA]</scope>
    <source>
        <strain evidence="2 3">DSM 24782</strain>
    </source>
</reference>
<dbReference type="Gene3D" id="3.40.50.1820">
    <property type="entry name" value="alpha/beta hydrolase"/>
    <property type="match status" value="1"/>
</dbReference>
<sequence length="260" mass="26531">MEHVESADGTRIAFTRVGEGEPVLVVGGAFSTSDAGLPLAGALAALGLQGVAIDRRARAASGDTPPYAPAREAEDLAAMVEAVGGRAAVLGHSSGAVLALLAAGEGVPFSHLFLSEPPFHFGVDSAAPDLPARLQAAVDDGRPEDAVTLFQREAVGLPEPVVQQIRSSPMFAGLVPLAQSVVYDAVLAAELDTPTAAMTGTAVPTTILRGDPTFPFLVGAVERLAAAMPAAELVVVPESHDHGVDPEATARLIASRLQRA</sequence>
<protein>
    <submittedName>
        <fullName evidence="2">Alpha-beta hydrolase superfamily lysophospholipase</fullName>
    </submittedName>
</protein>
<name>A0A4R7FGL5_9MICO</name>
<dbReference type="Proteomes" id="UP000295344">
    <property type="component" value="Unassembled WGS sequence"/>
</dbReference>
<evidence type="ECO:0000313" key="2">
    <source>
        <dbReference type="EMBL" id="TDS75845.1"/>
    </source>
</evidence>
<dbReference type="OrthoDB" id="63519at2"/>
<dbReference type="PANTHER" id="PTHR43433:SF5">
    <property type="entry name" value="AB HYDROLASE-1 DOMAIN-CONTAINING PROTEIN"/>
    <property type="match status" value="1"/>
</dbReference>
<evidence type="ECO:0000259" key="1">
    <source>
        <dbReference type="Pfam" id="PF12697"/>
    </source>
</evidence>
<keyword evidence="2" id="KW-0378">Hydrolase</keyword>
<proteinExistence type="predicted"/>
<dbReference type="SUPFAM" id="SSF53474">
    <property type="entry name" value="alpha/beta-Hydrolases"/>
    <property type="match status" value="1"/>
</dbReference>
<dbReference type="InterPro" id="IPR000073">
    <property type="entry name" value="AB_hydrolase_1"/>
</dbReference>
<dbReference type="AlphaFoldDB" id="A0A4R7FGL5"/>
<dbReference type="EMBL" id="SOAM01000003">
    <property type="protein sequence ID" value="TDS75845.1"/>
    <property type="molecule type" value="Genomic_DNA"/>
</dbReference>
<feature type="domain" description="AB hydrolase-1" evidence="1">
    <location>
        <begin position="38"/>
        <end position="251"/>
    </location>
</feature>
<dbReference type="Pfam" id="PF12697">
    <property type="entry name" value="Abhydrolase_6"/>
    <property type="match status" value="1"/>
</dbReference>
<comment type="caution">
    <text evidence="2">The sequence shown here is derived from an EMBL/GenBank/DDBJ whole genome shotgun (WGS) entry which is preliminary data.</text>
</comment>
<dbReference type="GO" id="GO:0016787">
    <property type="term" value="F:hydrolase activity"/>
    <property type="evidence" value="ECO:0007669"/>
    <property type="project" value="UniProtKB-KW"/>
</dbReference>
<accession>A0A4R7FGL5</accession>
<gene>
    <name evidence="2" type="ORF">CLV52_2954</name>
</gene>
<keyword evidence="3" id="KW-1185">Reference proteome</keyword>
<dbReference type="RefSeq" id="WP_133767089.1">
    <property type="nucleotide sequence ID" value="NZ_BAAARP010000001.1"/>
</dbReference>
<organism evidence="2 3">
    <name type="scientific">Amnibacterium kyonggiense</name>
    <dbReference type="NCBI Taxonomy" id="595671"/>
    <lineage>
        <taxon>Bacteria</taxon>
        <taxon>Bacillati</taxon>
        <taxon>Actinomycetota</taxon>
        <taxon>Actinomycetes</taxon>
        <taxon>Micrococcales</taxon>
        <taxon>Microbacteriaceae</taxon>
        <taxon>Amnibacterium</taxon>
    </lineage>
</organism>
<dbReference type="InterPro" id="IPR029058">
    <property type="entry name" value="AB_hydrolase_fold"/>
</dbReference>
<dbReference type="PANTHER" id="PTHR43433">
    <property type="entry name" value="HYDROLASE, ALPHA/BETA FOLD FAMILY PROTEIN"/>
    <property type="match status" value="1"/>
</dbReference>
<evidence type="ECO:0000313" key="3">
    <source>
        <dbReference type="Proteomes" id="UP000295344"/>
    </source>
</evidence>